<reference evidence="3" key="3">
    <citation type="journal article" date="2018" name="Mol. Plant Microbe Interact.">
        <title>Genome sequence resources for the wheat stripe rust pathogen (Puccinia striiformis f. sp. tritici) and the barley stripe rust pathogen (Puccinia striiformis f. sp. hordei).</title>
        <authorList>
            <person name="Xia C."/>
            <person name="Wang M."/>
            <person name="Yin C."/>
            <person name="Cornejo O.E."/>
            <person name="Hulbert S.H."/>
            <person name="Chen X."/>
        </authorList>
    </citation>
    <scope>NUCLEOTIDE SEQUENCE [LARGE SCALE GENOMIC DNA]</scope>
    <source>
        <strain evidence="3">93TX-2</strain>
    </source>
</reference>
<reference evidence="3" key="2">
    <citation type="journal article" date="2018" name="BMC Genomics">
        <title>Genomic insights into host adaptation between the wheat stripe rust pathogen (Puccinia striiformis f. sp. tritici) and the barley stripe rust pathogen (Puccinia striiformis f. sp. hordei).</title>
        <authorList>
            <person name="Xia C."/>
            <person name="Wang M."/>
            <person name="Yin C."/>
            <person name="Cornejo O.E."/>
            <person name="Hulbert S.H."/>
            <person name="Chen X."/>
        </authorList>
    </citation>
    <scope>NUCLEOTIDE SEQUENCE [LARGE SCALE GENOMIC DNA]</scope>
    <source>
        <strain evidence="3">93TX-2</strain>
    </source>
</reference>
<comment type="caution">
    <text evidence="2">The sequence shown here is derived from an EMBL/GenBank/DDBJ whole genome shotgun (WGS) entry which is preliminary data.</text>
</comment>
<dbReference type="OrthoDB" id="10380630at2759"/>
<accession>A0A2S4WH87</accession>
<feature type="region of interest" description="Disordered" evidence="1">
    <location>
        <begin position="505"/>
        <end position="578"/>
    </location>
</feature>
<dbReference type="VEuPathDB" id="FungiDB:PSHT_02718"/>
<sequence>MNSIYQPCSLTGSTPSGSTNQTEFLDPMLARLSSPSGFGTDLLDFEIGAALAENIGPGNRGPHPNSDGLRFQSFTRTGTDLGSNENSTAAAGDNNLENANPTGEGAESQEANPTQEREESDKRLTTLSEDEMLEMAEMELDALRDQEALHAQVKRLPAYLKAEVDELYYEFQRQLYLLAIKNRIYAALFYTHLGQINRMRGPTNYNNFCRFDPQAREIFNQKGIPVKQRCKEVAEKWQALTPKIKMKYKDYDFIKTLQGDAPVELVNGTIQTTRQVHVANTALNLGSNKKSIAFARRWIKDTIAEANESTVCLPGNSRNADHCISALSGDLFVQGGTDLGRNFISMLRKGGDPIKKFQTYVAGMAAVEEVCGGNQVPTNVDEETNKRKSDAVEEPQDSESAKVASKYRIGPVRTNKKIIGAKMKELLNAAGGKYFKAWPGSNVVRDLNAASIQLKVKRNAADFHVKELCQPVNALLLDPSQRILQAIGEGWISLTYIEDGVDNSFIDEGTQPAQKKPRKQAQHVNRSHASQDQSSRPVSSSEEEQEEDIGDVGHGDDNADLGVIDDDGDNNGDSLPSD</sequence>
<dbReference type="Proteomes" id="UP000238274">
    <property type="component" value="Unassembled WGS sequence"/>
</dbReference>
<reference evidence="2 3" key="1">
    <citation type="submission" date="2017-12" db="EMBL/GenBank/DDBJ databases">
        <title>Gene loss provides genomic basis for host adaptation in cereal stripe rust fungi.</title>
        <authorList>
            <person name="Xia C."/>
        </authorList>
    </citation>
    <scope>NUCLEOTIDE SEQUENCE [LARGE SCALE GENOMIC DNA]</scope>
    <source>
        <strain evidence="2 3">93TX-2</strain>
    </source>
</reference>
<dbReference type="EMBL" id="PKSM01000024">
    <property type="protein sequence ID" value="POW21156.1"/>
    <property type="molecule type" value="Genomic_DNA"/>
</dbReference>
<gene>
    <name evidence="2" type="ORF">PSHT_02718</name>
</gene>
<feature type="region of interest" description="Disordered" evidence="1">
    <location>
        <begin position="375"/>
        <end position="404"/>
    </location>
</feature>
<evidence type="ECO:0000256" key="1">
    <source>
        <dbReference type="SAM" id="MobiDB-lite"/>
    </source>
</evidence>
<protein>
    <submittedName>
        <fullName evidence="2">Uncharacterized protein</fullName>
    </submittedName>
</protein>
<feature type="compositionally biased region" description="Low complexity" evidence="1">
    <location>
        <begin position="530"/>
        <end position="540"/>
    </location>
</feature>
<feature type="region of interest" description="Disordered" evidence="1">
    <location>
        <begin position="1"/>
        <end position="22"/>
    </location>
</feature>
<dbReference type="CDD" id="cd00084">
    <property type="entry name" value="HMG-box_SF"/>
    <property type="match status" value="1"/>
</dbReference>
<dbReference type="VEuPathDB" id="FungiDB:PSTT_01037"/>
<feature type="compositionally biased region" description="Polar residues" evidence="1">
    <location>
        <begin position="72"/>
        <end position="101"/>
    </location>
</feature>
<keyword evidence="3" id="KW-1185">Reference proteome</keyword>
<feature type="region of interest" description="Disordered" evidence="1">
    <location>
        <begin position="55"/>
        <end position="125"/>
    </location>
</feature>
<dbReference type="AlphaFoldDB" id="A0A2S4WH87"/>
<evidence type="ECO:0000313" key="2">
    <source>
        <dbReference type="EMBL" id="POW21156.1"/>
    </source>
</evidence>
<organism evidence="2 3">
    <name type="scientific">Puccinia striiformis</name>
    <dbReference type="NCBI Taxonomy" id="27350"/>
    <lineage>
        <taxon>Eukaryota</taxon>
        <taxon>Fungi</taxon>
        <taxon>Dikarya</taxon>
        <taxon>Basidiomycota</taxon>
        <taxon>Pucciniomycotina</taxon>
        <taxon>Pucciniomycetes</taxon>
        <taxon>Pucciniales</taxon>
        <taxon>Pucciniaceae</taxon>
        <taxon>Puccinia</taxon>
    </lineage>
</organism>
<feature type="compositionally biased region" description="Basic and acidic residues" evidence="1">
    <location>
        <begin position="115"/>
        <end position="124"/>
    </location>
</feature>
<name>A0A2S4WH87_9BASI</name>
<feature type="compositionally biased region" description="Acidic residues" evidence="1">
    <location>
        <begin position="541"/>
        <end position="550"/>
    </location>
</feature>
<evidence type="ECO:0000313" key="3">
    <source>
        <dbReference type="Proteomes" id="UP000238274"/>
    </source>
</evidence>
<proteinExistence type="predicted"/>